<dbReference type="NCBIfam" id="NF008528">
    <property type="entry name" value="PRK11463.1-2"/>
    <property type="match status" value="1"/>
</dbReference>
<keyword evidence="1" id="KW-0812">Transmembrane</keyword>
<evidence type="ECO:0000313" key="3">
    <source>
        <dbReference type="Proteomes" id="UP001476282"/>
    </source>
</evidence>
<dbReference type="PANTHER" id="PTHR35335">
    <property type="entry name" value="UPF0716 PROTEIN FXSA"/>
    <property type="match status" value="1"/>
</dbReference>
<dbReference type="EMBL" id="BAABRI010000002">
    <property type="protein sequence ID" value="GAA5481133.1"/>
    <property type="molecule type" value="Genomic_DNA"/>
</dbReference>
<dbReference type="InterPro" id="IPR007313">
    <property type="entry name" value="FxsA"/>
</dbReference>
<feature type="transmembrane region" description="Helical" evidence="1">
    <location>
        <begin position="76"/>
        <end position="100"/>
    </location>
</feature>
<dbReference type="Pfam" id="PF04186">
    <property type="entry name" value="FxsA"/>
    <property type="match status" value="1"/>
</dbReference>
<accession>A0ABP9UHJ4</accession>
<keyword evidence="1" id="KW-0472">Membrane</keyword>
<keyword evidence="3" id="KW-1185">Reference proteome</keyword>
<dbReference type="PANTHER" id="PTHR35335:SF1">
    <property type="entry name" value="UPF0716 PROTEIN FXSA"/>
    <property type="match status" value="1"/>
</dbReference>
<dbReference type="Proteomes" id="UP001476282">
    <property type="component" value="Unassembled WGS sequence"/>
</dbReference>
<proteinExistence type="predicted"/>
<feature type="transmembrane region" description="Helical" evidence="1">
    <location>
        <begin position="5"/>
        <end position="23"/>
    </location>
</feature>
<sequence length="155" mass="16675">MFGRLLMFFITIPVIELFLFLTVGEWIGLPATLAIVLLTGFLGAYLTKSQGLRVLNRYRQSLSAGRLPHQEVMEGLLILVAGAMLLTPGFLTDTLGFLLLTPPVRAAVVHRLKDSLKGRVQLVVPGMAASPPAQGPAAPRSVSDGKVIDVEVVED</sequence>
<protein>
    <submittedName>
        <fullName evidence="2">Uncharacterized protein</fullName>
    </submittedName>
</protein>
<evidence type="ECO:0000256" key="1">
    <source>
        <dbReference type="SAM" id="Phobius"/>
    </source>
</evidence>
<keyword evidence="1" id="KW-1133">Transmembrane helix</keyword>
<name>A0ABP9UHJ4_9BACT</name>
<evidence type="ECO:0000313" key="2">
    <source>
        <dbReference type="EMBL" id="GAA5481133.1"/>
    </source>
</evidence>
<gene>
    <name evidence="2" type="ORF">Hsar01_00340</name>
</gene>
<comment type="caution">
    <text evidence="2">The sequence shown here is derived from an EMBL/GenBank/DDBJ whole genome shotgun (WGS) entry which is preliminary data.</text>
</comment>
<reference evidence="2 3" key="1">
    <citation type="submission" date="2024-02" db="EMBL/GenBank/DDBJ databases">
        <title>Haloferula sargassicola NBRC 104335.</title>
        <authorList>
            <person name="Ichikawa N."/>
            <person name="Katano-Makiyama Y."/>
            <person name="Hidaka K."/>
        </authorList>
    </citation>
    <scope>NUCLEOTIDE SEQUENCE [LARGE SCALE GENOMIC DNA]</scope>
    <source>
        <strain evidence="2 3">NBRC 104335</strain>
    </source>
</reference>
<organism evidence="2 3">
    <name type="scientific">Haloferula sargassicola</name>
    <dbReference type="NCBI Taxonomy" id="490096"/>
    <lineage>
        <taxon>Bacteria</taxon>
        <taxon>Pseudomonadati</taxon>
        <taxon>Verrucomicrobiota</taxon>
        <taxon>Verrucomicrobiia</taxon>
        <taxon>Verrucomicrobiales</taxon>
        <taxon>Verrucomicrobiaceae</taxon>
        <taxon>Haloferula</taxon>
    </lineage>
</organism>
<feature type="transmembrane region" description="Helical" evidence="1">
    <location>
        <begin position="29"/>
        <end position="47"/>
    </location>
</feature>